<evidence type="ECO:0000313" key="7">
    <source>
        <dbReference type="Proteomes" id="UP000472277"/>
    </source>
</evidence>
<sequence>MGKNDAGNTIMGQNHFSWFNTRLKKTHIKKENQIQNRHITLVRTPGSFSHLDSSSNPIKTDTIHCVQSLFSPGPHAILVIQLPLSPEDSKLITTTGKEMNTLFTQDVWKHTLVVFTRGEKLQSGHTIQDYISGHGLTELVKRCRKEPFVLYSTKKVKNQSIELIKTVEEMVAEKEDIYFMTQDKNMDPQGSQDAKIIILEKLYSKVDFLEKYTNTLTRQMELTKSQAKLKSYESTIKMKNDEIKRLREIIRNKDILLESLVAGVGQTNSQTECPACQQKDQQIQHLEEENNRYRAELSTLKNITDDVSEKYTPELEDHRRQPFLTAEAGRNHQNKTPCCIEMKRLSSCGFITKHRMALETRLGLLQPILMYLHHQKVLNDEDSPRARPNRTKPCWTWLCGREITLKSSSTRY</sequence>
<dbReference type="Proteomes" id="UP000472277">
    <property type="component" value="Chromosome 5"/>
</dbReference>
<dbReference type="GeneTree" id="ENSGT00940000180721"/>
<feature type="domain" description="AIG1-type G" evidence="5">
    <location>
        <begin position="1"/>
        <end position="189"/>
    </location>
</feature>
<keyword evidence="4" id="KW-0175">Coiled coil</keyword>
<evidence type="ECO:0000256" key="1">
    <source>
        <dbReference type="ARBA" id="ARBA00008535"/>
    </source>
</evidence>
<dbReference type="InParanoid" id="A0A673Z795"/>
<dbReference type="OMA" id="YESTIKM"/>
<dbReference type="GO" id="GO:0005525">
    <property type="term" value="F:GTP binding"/>
    <property type="evidence" value="ECO:0007669"/>
    <property type="project" value="UniProtKB-KW"/>
</dbReference>
<gene>
    <name evidence="6" type="primary">LOC115194445</name>
</gene>
<dbReference type="InterPro" id="IPR006703">
    <property type="entry name" value="G_AIG1"/>
</dbReference>
<keyword evidence="3" id="KW-0342">GTP-binding</keyword>
<accession>A0A673Z795</accession>
<dbReference type="InterPro" id="IPR011029">
    <property type="entry name" value="DEATH-like_dom_sf"/>
</dbReference>
<dbReference type="Pfam" id="PF04548">
    <property type="entry name" value="AIG1"/>
    <property type="match status" value="1"/>
</dbReference>
<name>A0A673Z795_SALTR</name>
<evidence type="ECO:0000259" key="5">
    <source>
        <dbReference type="PROSITE" id="PS51720"/>
    </source>
</evidence>
<dbReference type="Ensembl" id="ENSSTUT00000044489.1">
    <property type="protein sequence ID" value="ENSSTUP00000042598.1"/>
    <property type="gene ID" value="ENSSTUG00000018032.1"/>
</dbReference>
<dbReference type="KEGG" id="stru:115194445"/>
<evidence type="ECO:0000256" key="2">
    <source>
        <dbReference type="ARBA" id="ARBA00022741"/>
    </source>
</evidence>
<dbReference type="PANTHER" id="PTHR10903:SF168">
    <property type="entry name" value="GTPASE IMAP FAMILY MEMBER 4-RELATED"/>
    <property type="match status" value="1"/>
</dbReference>
<evidence type="ECO:0000256" key="3">
    <source>
        <dbReference type="ARBA" id="ARBA00023134"/>
    </source>
</evidence>
<dbReference type="PANTHER" id="PTHR10903">
    <property type="entry name" value="GTPASE, IMAP FAMILY MEMBER-RELATED"/>
    <property type="match status" value="1"/>
</dbReference>
<evidence type="ECO:0000256" key="4">
    <source>
        <dbReference type="SAM" id="Coils"/>
    </source>
</evidence>
<dbReference type="RefSeq" id="XP_029610003.1">
    <property type="nucleotide sequence ID" value="XM_029754143.1"/>
</dbReference>
<dbReference type="OrthoDB" id="8953434at2759"/>
<dbReference type="InterPro" id="IPR045058">
    <property type="entry name" value="GIMA/IAN/Toc"/>
</dbReference>
<keyword evidence="7" id="KW-1185">Reference proteome</keyword>
<reference evidence="6" key="2">
    <citation type="submission" date="2025-09" db="UniProtKB">
        <authorList>
            <consortium name="Ensembl"/>
        </authorList>
    </citation>
    <scope>IDENTIFICATION</scope>
</reference>
<protein>
    <submittedName>
        <fullName evidence="6">GTPase IMAP family member 4-like</fullName>
    </submittedName>
</protein>
<dbReference type="AlphaFoldDB" id="A0A673Z795"/>
<dbReference type="InterPro" id="IPR027417">
    <property type="entry name" value="P-loop_NTPase"/>
</dbReference>
<dbReference type="Gene3D" id="1.10.533.10">
    <property type="entry name" value="Death Domain, Fas"/>
    <property type="match status" value="1"/>
</dbReference>
<reference evidence="6" key="1">
    <citation type="submission" date="2025-08" db="UniProtKB">
        <authorList>
            <consortium name="Ensembl"/>
        </authorList>
    </citation>
    <scope>IDENTIFICATION</scope>
</reference>
<keyword evidence="2" id="KW-0547">Nucleotide-binding</keyword>
<comment type="similarity">
    <text evidence="1">Belongs to the TRAFAC class TrmE-Era-EngA-EngB-Septin-like GTPase superfamily. AIG1/Toc34/Toc159-like paraseptin GTPase family. IAN subfamily.</text>
</comment>
<feature type="coiled-coil region" evidence="4">
    <location>
        <begin position="276"/>
        <end position="303"/>
    </location>
</feature>
<dbReference type="PROSITE" id="PS51720">
    <property type="entry name" value="G_AIG1"/>
    <property type="match status" value="1"/>
</dbReference>
<organism evidence="6 7">
    <name type="scientific">Salmo trutta</name>
    <name type="common">Brown trout</name>
    <dbReference type="NCBI Taxonomy" id="8032"/>
    <lineage>
        <taxon>Eukaryota</taxon>
        <taxon>Metazoa</taxon>
        <taxon>Chordata</taxon>
        <taxon>Craniata</taxon>
        <taxon>Vertebrata</taxon>
        <taxon>Euteleostomi</taxon>
        <taxon>Actinopterygii</taxon>
        <taxon>Neopterygii</taxon>
        <taxon>Teleostei</taxon>
        <taxon>Protacanthopterygii</taxon>
        <taxon>Salmoniformes</taxon>
        <taxon>Salmonidae</taxon>
        <taxon>Salmoninae</taxon>
        <taxon>Salmo</taxon>
    </lineage>
</organism>
<dbReference type="Gene3D" id="3.40.50.300">
    <property type="entry name" value="P-loop containing nucleotide triphosphate hydrolases"/>
    <property type="match status" value="1"/>
</dbReference>
<feature type="coiled-coil region" evidence="4">
    <location>
        <begin position="222"/>
        <end position="249"/>
    </location>
</feature>
<dbReference type="GeneID" id="115194445"/>
<evidence type="ECO:0000313" key="6">
    <source>
        <dbReference type="Ensembl" id="ENSSTUP00000042598.1"/>
    </source>
</evidence>
<proteinExistence type="inferred from homology"/>